<protein>
    <submittedName>
        <fullName evidence="1">Uncharacterized protein</fullName>
    </submittedName>
</protein>
<proteinExistence type="predicted"/>
<organism evidence="1">
    <name type="scientific">marine metagenome</name>
    <dbReference type="NCBI Taxonomy" id="408172"/>
    <lineage>
        <taxon>unclassified sequences</taxon>
        <taxon>metagenomes</taxon>
        <taxon>ecological metagenomes</taxon>
    </lineage>
</organism>
<gene>
    <name evidence="1" type="ORF">METZ01_LOCUS288302</name>
</gene>
<dbReference type="EMBL" id="UINC01086727">
    <property type="protein sequence ID" value="SVC35448.1"/>
    <property type="molecule type" value="Genomic_DNA"/>
</dbReference>
<name>A0A382LF98_9ZZZZ</name>
<accession>A0A382LF98</accession>
<evidence type="ECO:0000313" key="1">
    <source>
        <dbReference type="EMBL" id="SVC35448.1"/>
    </source>
</evidence>
<sequence>MPKKSNMLFRDTIKEHLKKLQKENPEITLISADGSPRSDRDKHENMYKIGIVDDDYFPDKTVLKIFEGGIVYLAEDGEKFYLIIDESTMASILDEEDLPDELVKTIEFDTVKERDEYIKSRGWD</sequence>
<reference evidence="1" key="1">
    <citation type="submission" date="2018-05" db="EMBL/GenBank/DDBJ databases">
        <authorList>
            <person name="Lanie J.A."/>
            <person name="Ng W.-L."/>
            <person name="Kazmierczak K.M."/>
            <person name="Andrzejewski T.M."/>
            <person name="Davidsen T.M."/>
            <person name="Wayne K.J."/>
            <person name="Tettelin H."/>
            <person name="Glass J.I."/>
            <person name="Rusch D."/>
            <person name="Podicherti R."/>
            <person name="Tsui H.-C.T."/>
            <person name="Winkler M.E."/>
        </authorList>
    </citation>
    <scope>NUCLEOTIDE SEQUENCE</scope>
</reference>
<dbReference type="AlphaFoldDB" id="A0A382LF98"/>